<dbReference type="InterPro" id="IPR012337">
    <property type="entry name" value="RNaseH-like_sf"/>
</dbReference>
<organism evidence="1 2">
    <name type="scientific">Eumeta variegata</name>
    <name type="common">Bagworm moth</name>
    <name type="synonym">Eumeta japonica</name>
    <dbReference type="NCBI Taxonomy" id="151549"/>
    <lineage>
        <taxon>Eukaryota</taxon>
        <taxon>Metazoa</taxon>
        <taxon>Ecdysozoa</taxon>
        <taxon>Arthropoda</taxon>
        <taxon>Hexapoda</taxon>
        <taxon>Insecta</taxon>
        <taxon>Pterygota</taxon>
        <taxon>Neoptera</taxon>
        <taxon>Endopterygota</taxon>
        <taxon>Lepidoptera</taxon>
        <taxon>Glossata</taxon>
        <taxon>Ditrysia</taxon>
        <taxon>Tineoidea</taxon>
        <taxon>Psychidae</taxon>
        <taxon>Oiketicinae</taxon>
        <taxon>Eumeta</taxon>
    </lineage>
</organism>
<comment type="caution">
    <text evidence="1">The sequence shown here is derived from an EMBL/GenBank/DDBJ whole genome shotgun (WGS) entry which is preliminary data.</text>
</comment>
<sequence length="236" mass="26767">MPRLPKGLYPFRAGSLETYSPTGSSRVSWICVNCRFPAHVLVLGLESVENLDPTTMDRLAIIGPHIYTDGSRIEGRVRVALTGWRDGVESGNSAHRLEPFCIVFQAEFLALHRAIKRAHAARRNIVNIVAEGRMVRTFWVRVFAEITANERADELARNAALKMVADYDRFPLSFTKKAIKGMNLEEWQKKYSEDSTCEIIKCFFPRAKETYRIFSRVQMTPSRDSANLLSTYTGSS</sequence>
<reference evidence="1 2" key="1">
    <citation type="journal article" date="2019" name="Commun. Biol.">
        <title>The bagworm genome reveals a unique fibroin gene that provides high tensile strength.</title>
        <authorList>
            <person name="Kono N."/>
            <person name="Nakamura H."/>
            <person name="Ohtoshi R."/>
            <person name="Tomita M."/>
            <person name="Numata K."/>
            <person name="Arakawa K."/>
        </authorList>
    </citation>
    <scope>NUCLEOTIDE SEQUENCE [LARGE SCALE GENOMIC DNA]</scope>
</reference>
<dbReference type="SUPFAM" id="SSF53098">
    <property type="entry name" value="Ribonuclease H-like"/>
    <property type="match status" value="1"/>
</dbReference>
<dbReference type="AlphaFoldDB" id="A0A4C1XUG7"/>
<keyword evidence="2" id="KW-1185">Reference proteome</keyword>
<dbReference type="OrthoDB" id="411823at2759"/>
<dbReference type="EMBL" id="BGZK01000941">
    <property type="protein sequence ID" value="GBP65847.1"/>
    <property type="molecule type" value="Genomic_DNA"/>
</dbReference>
<proteinExistence type="predicted"/>
<evidence type="ECO:0000313" key="1">
    <source>
        <dbReference type="EMBL" id="GBP65847.1"/>
    </source>
</evidence>
<evidence type="ECO:0000313" key="2">
    <source>
        <dbReference type="Proteomes" id="UP000299102"/>
    </source>
</evidence>
<accession>A0A4C1XUG7</accession>
<protein>
    <recommendedName>
        <fullName evidence="3">RNase H type-1 domain-containing protein</fullName>
    </recommendedName>
</protein>
<evidence type="ECO:0008006" key="3">
    <source>
        <dbReference type="Google" id="ProtNLM"/>
    </source>
</evidence>
<dbReference type="Proteomes" id="UP000299102">
    <property type="component" value="Unassembled WGS sequence"/>
</dbReference>
<gene>
    <name evidence="1" type="ORF">EVAR_85115_1</name>
</gene>
<name>A0A4C1XUG7_EUMVA</name>